<evidence type="ECO:0000256" key="1">
    <source>
        <dbReference type="SAM" id="MobiDB-lite"/>
    </source>
</evidence>
<proteinExistence type="predicted"/>
<dbReference type="Proteomes" id="UP000594262">
    <property type="component" value="Unplaced"/>
</dbReference>
<dbReference type="EnsemblMetazoa" id="CLYHEMT012545.2">
    <property type="protein sequence ID" value="CLYHEMP012545.2"/>
    <property type="gene ID" value="CLYHEMG012545"/>
</dbReference>
<feature type="compositionally biased region" description="Acidic residues" evidence="1">
    <location>
        <begin position="1156"/>
        <end position="1165"/>
    </location>
</feature>
<feature type="compositionally biased region" description="Basic and acidic residues" evidence="1">
    <location>
        <begin position="1355"/>
        <end position="1397"/>
    </location>
</feature>
<dbReference type="EnsemblMetazoa" id="CLYHEMT012545.1">
    <property type="protein sequence ID" value="CLYHEMP012545.1"/>
    <property type="gene ID" value="CLYHEMG012545"/>
</dbReference>
<keyword evidence="5" id="KW-1185">Reference proteome</keyword>
<dbReference type="InterPro" id="IPR036465">
    <property type="entry name" value="vWFA_dom_sf"/>
</dbReference>
<accession>A0A7M5VHF7</accession>
<dbReference type="RefSeq" id="XP_066919601.1">
    <property type="nucleotide sequence ID" value="XM_067063500.1"/>
</dbReference>
<name>A0A7M5VHF7_9CNID</name>
<sequence>MSDVERKLRLAKQKLLSKDEKVSLNIGSEEWLNSFGLRKQRLEYKQILSKVGFRNCDDYIKILQKPVTSKYGEGLFKKVGHTDGVFFNVTASKEKLIQYEQKLTEAMDLYKQRLEWLNTGSRKAFGMIGKKEVCLLCDIQQKNEEDFLSYKEMISSVIREQFESFKSAIFIRASLENSKWQSDTRSSERMLSDALDWWEDQPNLTEHSKTCVLEAISEANESNNKLDVIYLVTDGTVAYGATEILLEKIKPLKIPINVVFLQSTLTPNNANEVFTQISKQSKGSFHTFKMNTDCDNSMNQDKNIRSEVVLVWEELDKARNTLYDVKKLVNEIQKENRIKAASKFPEEKPPLKEEKHNELNMTSKEWLLIHGLRRKKLTLQIFLKESIFNHCDGVLDVPTSDPSLVNARYCHQFAHITWKDGSIKHVHVTEPVYRKYREKLVDILDKYKKRLDWLQRGSRELFGTIIENKVLILIDTSASMAVKIDIVKRKLLKLCKEQLANKQKFNLVSFGSKVVSWRENMVKCTFDNLQNALQWLEELQVQGSTNTFGALSLANEMQEVDGIYLLSDGQPDQPPDMILSQVNDKIPIHTISFNCTDTEANQFLFDLSQKTKGRYHCYSEVSTKDSMPPTHQSEDLALIRREIETGLRDLEQMLKLRNECVSKDLVFKRERDDDVIKASKLRPFSAIAYNETRSSLLRSGFPVPKKPISNNFHRQLSANKNHHHHQEEESEQKPKKKKKKKKRSKKTNSEVQKWLHTHGLSASKLTILDALKPTIIQQKPTYIPSLDKEIFSKVYGDIFPIIHSASGKTKEFQIVNPQAVDLVTYENKLEFALSKIEEKMNEFVLENLSDEAKEKICPEDEPSSFRDFKEEIERDFKQQEQGPSLIKDLDFLEEELAQGSIYMKQSKDLRATVDQLSKEARREKEEKESPKKNKNSPSKTPSNPKFRYHRVLARSDLDGFYYPAIVNKYVNARFVNVLFDDGEVQVTSVRYLMPIGGSAPCPILNVGDYVLVKCHAQNEELEKIFYVPGIVQVSPLKMKATDNFYTIVRYDTRKCTVLRKDLVKISRSRFVFSVKFIQECEQNIASFDTRKFETLQSLHVPRPPSRDSNSSRSTSRSSARTTPRASSRVSSRASSVISAVSNRSQSKLKVDRDHEENESESESGSENEREQTSDKLNESVVEERDSISNEIDQLKNQRETILKEIQKCLEEEHDAKQRELDEQKLMLTQFHDKLALNESKISDQQAELEKLRDDLMREREELDQKKKNQDENDGEENKELNVPPKDMESIQKELFDRLLVQQEDFFHRLLQHELNKDIQQNPTPNDQHKKKESEEETSERESPVSDNEEKETEDETKPYLEDEKEEHEERVESEETKDEEKPGEKDGEEPDEKRNVGENEDVTVLISPTSDAVLLAQGDTGVFVSRAPLDMEPAVGTKKLPSVVQLNEEVLSRFLDDGWFYRGIVKKMLPTDNKYLIEDGVGDIEEVERNDIITDDDDAPNFIRPGDYIVALHPSYLYAYAPGFVLNEEPEMSYRVQFYDGQVSIVPRAEAYVISPERFENNVRYIRAREQSLIGQAVVCRSNKTGAYYLGSVRDRVSGCRNYLVEWADRSLDVQNYAYIFGAHTKRHKFTVGSKILAISNAGLYEYLPGVVTKANGEILEVHFVNDLKLQNVDGCQSFWLSADYHRMACTFWKERNEERNSQPSPVVS</sequence>
<dbReference type="CDD" id="cd00198">
    <property type="entry name" value="vWFA"/>
    <property type="match status" value="1"/>
</dbReference>
<dbReference type="RefSeq" id="XP_066919600.1">
    <property type="nucleotide sequence ID" value="XM_067063499.1"/>
</dbReference>
<feature type="region of interest" description="Disordered" evidence="1">
    <location>
        <begin position="1235"/>
        <end position="1288"/>
    </location>
</feature>
<protein>
    <recommendedName>
        <fullName evidence="6">von Willebrand factor A domain-containing protein 3B</fullName>
    </recommendedName>
</protein>
<evidence type="ECO:0000313" key="4">
    <source>
        <dbReference type="EnsemblMetazoa" id="CLYHEMP012545.2"/>
    </source>
</evidence>
<feature type="compositionally biased region" description="Basic and acidic residues" evidence="1">
    <location>
        <begin position="917"/>
        <end position="931"/>
    </location>
</feature>
<feature type="domain" description="DUF4537" evidence="3">
    <location>
        <begin position="949"/>
        <end position="1076"/>
    </location>
</feature>
<dbReference type="Pfam" id="PF15057">
    <property type="entry name" value="DUF4537"/>
    <property type="match status" value="3"/>
</dbReference>
<feature type="region of interest" description="Disordered" evidence="1">
    <location>
        <begin position="1313"/>
        <end position="1401"/>
    </location>
</feature>
<feature type="domain" description="DUF4537" evidence="3">
    <location>
        <begin position="1575"/>
        <end position="1691"/>
    </location>
</feature>
<feature type="domain" description="VWFA" evidence="2">
    <location>
        <begin position="469"/>
        <end position="617"/>
    </location>
</feature>
<feature type="region of interest" description="Disordered" evidence="1">
    <location>
        <begin position="1097"/>
        <end position="1192"/>
    </location>
</feature>
<evidence type="ECO:0000259" key="3">
    <source>
        <dbReference type="Pfam" id="PF15057"/>
    </source>
</evidence>
<feature type="compositionally biased region" description="Low complexity" evidence="1">
    <location>
        <begin position="935"/>
        <end position="945"/>
    </location>
</feature>
<dbReference type="RefSeq" id="XP_066919602.1">
    <property type="nucleotide sequence ID" value="XM_067063501.1"/>
</dbReference>
<feature type="domain" description="DUF4537" evidence="3">
    <location>
        <begin position="1447"/>
        <end position="1566"/>
    </location>
</feature>
<feature type="compositionally biased region" description="Basic and acidic residues" evidence="1">
    <location>
        <begin position="1166"/>
        <end position="1192"/>
    </location>
</feature>
<feature type="region of interest" description="Disordered" evidence="1">
    <location>
        <begin position="719"/>
        <end position="753"/>
    </location>
</feature>
<dbReference type="PANTHER" id="PTHR46785">
    <property type="entry name" value="VON WILLEBRAND FACTOR A DOMAIN-CONTAINING PROTEIN 3B"/>
    <property type="match status" value="1"/>
</dbReference>
<feature type="domain" description="VWFA" evidence="2">
    <location>
        <begin position="180"/>
        <end position="286"/>
    </location>
</feature>
<evidence type="ECO:0000259" key="2">
    <source>
        <dbReference type="Pfam" id="PF13768"/>
    </source>
</evidence>
<dbReference type="PANTHER" id="PTHR46785:SF1">
    <property type="entry name" value="VON WILLEBRAND FACTOR A DOMAIN-CONTAINING PROTEIN 3B"/>
    <property type="match status" value="1"/>
</dbReference>
<evidence type="ECO:0000313" key="5">
    <source>
        <dbReference type="Proteomes" id="UP000594262"/>
    </source>
</evidence>
<dbReference type="OrthoDB" id="6022168at2759"/>
<feature type="compositionally biased region" description="Basic residues" evidence="1">
    <location>
        <begin position="734"/>
        <end position="746"/>
    </location>
</feature>
<dbReference type="Gene3D" id="3.40.50.410">
    <property type="entry name" value="von Willebrand factor, type A domain"/>
    <property type="match status" value="1"/>
</dbReference>
<dbReference type="Pfam" id="PF13768">
    <property type="entry name" value="VWA_3"/>
    <property type="match status" value="2"/>
</dbReference>
<feature type="region of interest" description="Disordered" evidence="1">
    <location>
        <begin position="917"/>
        <end position="945"/>
    </location>
</feature>
<feature type="compositionally biased region" description="Low complexity" evidence="1">
    <location>
        <begin position="1106"/>
        <end position="1144"/>
    </location>
</feature>
<dbReference type="CDD" id="cd04508">
    <property type="entry name" value="Tudor_SF"/>
    <property type="match status" value="2"/>
</dbReference>
<dbReference type="InterPro" id="IPR002035">
    <property type="entry name" value="VWF_A"/>
</dbReference>
<dbReference type="InterPro" id="IPR032770">
    <property type="entry name" value="DUF4537"/>
</dbReference>
<feature type="compositionally biased region" description="Basic and acidic residues" evidence="1">
    <location>
        <begin position="1247"/>
        <end position="1288"/>
    </location>
</feature>
<dbReference type="GeneID" id="136806931"/>
<dbReference type="SUPFAM" id="SSF53300">
    <property type="entry name" value="vWA-like"/>
    <property type="match status" value="1"/>
</dbReference>
<feature type="compositionally biased region" description="Basic and acidic residues" evidence="1">
    <location>
        <begin position="1326"/>
        <end position="1343"/>
    </location>
</feature>
<evidence type="ECO:0008006" key="6">
    <source>
        <dbReference type="Google" id="ProtNLM"/>
    </source>
</evidence>
<reference evidence="4" key="1">
    <citation type="submission" date="2021-01" db="UniProtKB">
        <authorList>
            <consortium name="EnsemblMetazoa"/>
        </authorList>
    </citation>
    <scope>IDENTIFICATION</scope>
</reference>
<organism evidence="4 5">
    <name type="scientific">Clytia hemisphaerica</name>
    <dbReference type="NCBI Taxonomy" id="252671"/>
    <lineage>
        <taxon>Eukaryota</taxon>
        <taxon>Metazoa</taxon>
        <taxon>Cnidaria</taxon>
        <taxon>Hydrozoa</taxon>
        <taxon>Hydroidolina</taxon>
        <taxon>Leptothecata</taxon>
        <taxon>Obeliida</taxon>
        <taxon>Clytiidae</taxon>
        <taxon>Clytia</taxon>
    </lineage>
</organism>